<proteinExistence type="predicted"/>
<evidence type="ECO:0000313" key="3">
    <source>
        <dbReference type="EMBL" id="SUA44158.1"/>
    </source>
</evidence>
<evidence type="ECO:0000256" key="2">
    <source>
        <dbReference type="SAM" id="Phobius"/>
    </source>
</evidence>
<dbReference type="EMBL" id="UGRS01000002">
    <property type="protein sequence ID" value="SUA44158.1"/>
    <property type="molecule type" value="Genomic_DNA"/>
</dbReference>
<protein>
    <submittedName>
        <fullName evidence="3">PilN</fullName>
    </submittedName>
</protein>
<feature type="coiled-coil region" evidence="1">
    <location>
        <begin position="60"/>
        <end position="97"/>
    </location>
</feature>
<dbReference type="Pfam" id="PF05137">
    <property type="entry name" value="PilN"/>
    <property type="match status" value="1"/>
</dbReference>
<dbReference type="AlphaFoldDB" id="A0A378WSD7"/>
<reference evidence="3 4" key="1">
    <citation type="submission" date="2018-06" db="EMBL/GenBank/DDBJ databases">
        <authorList>
            <consortium name="Pathogen Informatics"/>
            <person name="Doyle S."/>
        </authorList>
    </citation>
    <scope>NUCLEOTIDE SEQUENCE [LARGE SCALE GENOMIC DNA]</scope>
    <source>
        <strain evidence="3 4">NCTC12229</strain>
    </source>
</reference>
<keyword evidence="2" id="KW-0472">Membrane</keyword>
<dbReference type="OrthoDB" id="5296173at2"/>
<evidence type="ECO:0000313" key="4">
    <source>
        <dbReference type="Proteomes" id="UP000254055"/>
    </source>
</evidence>
<dbReference type="InterPro" id="IPR052534">
    <property type="entry name" value="Extracell_DNA_Util/SecSys_Comp"/>
</dbReference>
<organism evidence="3 4">
    <name type="scientific">Neisseria zoodegmatis</name>
    <dbReference type="NCBI Taxonomy" id="326523"/>
    <lineage>
        <taxon>Bacteria</taxon>
        <taxon>Pseudomonadati</taxon>
        <taxon>Pseudomonadota</taxon>
        <taxon>Betaproteobacteria</taxon>
        <taxon>Neisseriales</taxon>
        <taxon>Neisseriaceae</taxon>
        <taxon>Neisseria</taxon>
    </lineage>
</organism>
<keyword evidence="2" id="KW-1133">Transmembrane helix</keyword>
<dbReference type="Proteomes" id="UP000254055">
    <property type="component" value="Unassembled WGS sequence"/>
</dbReference>
<dbReference type="RefSeq" id="WP_115134267.1">
    <property type="nucleotide sequence ID" value="NZ_UGRS01000002.1"/>
</dbReference>
<name>A0A378WSD7_9NEIS</name>
<feature type="transmembrane region" description="Helical" evidence="2">
    <location>
        <begin position="27"/>
        <end position="46"/>
    </location>
</feature>
<gene>
    <name evidence="3" type="ORF">NCTC12229_01643</name>
</gene>
<dbReference type="GO" id="GO:0043107">
    <property type="term" value="P:type IV pilus-dependent motility"/>
    <property type="evidence" value="ECO:0007669"/>
    <property type="project" value="TreeGrafter"/>
</dbReference>
<accession>A0A378WSD7</accession>
<sequence>MIELTKINLLPYREEIQQKQKQNFKSLMLLALLTGIGLSALAYFGINRAISSQEERNSYLSEEITKLDQNLLEINKLKKEKEEFLARKQKVEELQEKRFQAAQIIDTLNVLIPEGTYLTAITAENATTYNISGKATSDNKIAMFMRSIPSTGIFMQPELVNIKKVDNAQEFTLKVLLNQSYYTLPDTSAPAVQSNNSTESGAEGK</sequence>
<dbReference type="InterPro" id="IPR007813">
    <property type="entry name" value="PilN"/>
</dbReference>
<evidence type="ECO:0000256" key="1">
    <source>
        <dbReference type="SAM" id="Coils"/>
    </source>
</evidence>
<dbReference type="PANTHER" id="PTHR40278:SF2">
    <property type="entry name" value="TYPE IV PILUS INNER MEMBRANE COMPONENT PILN"/>
    <property type="match status" value="1"/>
</dbReference>
<keyword evidence="2" id="KW-0812">Transmembrane</keyword>
<keyword evidence="1" id="KW-0175">Coiled coil</keyword>
<dbReference type="PANTHER" id="PTHR40278">
    <property type="entry name" value="DNA UTILIZATION PROTEIN HOFN"/>
    <property type="match status" value="1"/>
</dbReference>
<dbReference type="GO" id="GO:0043683">
    <property type="term" value="P:type IV pilus assembly"/>
    <property type="evidence" value="ECO:0007669"/>
    <property type="project" value="TreeGrafter"/>
</dbReference>